<comment type="caution">
    <text evidence="2">The sequence shown here is derived from an EMBL/GenBank/DDBJ whole genome shotgun (WGS) entry which is preliminary data.</text>
</comment>
<accession>A0A8H4R3X3</accession>
<organism evidence="2 3">
    <name type="scientific">Cudoniella acicularis</name>
    <dbReference type="NCBI Taxonomy" id="354080"/>
    <lineage>
        <taxon>Eukaryota</taxon>
        <taxon>Fungi</taxon>
        <taxon>Dikarya</taxon>
        <taxon>Ascomycota</taxon>
        <taxon>Pezizomycotina</taxon>
        <taxon>Leotiomycetes</taxon>
        <taxon>Helotiales</taxon>
        <taxon>Tricladiaceae</taxon>
        <taxon>Cudoniella</taxon>
    </lineage>
</organism>
<protein>
    <submittedName>
        <fullName evidence="2">Uncharacterized protein</fullName>
    </submittedName>
</protein>
<feature type="compositionally biased region" description="Low complexity" evidence="1">
    <location>
        <begin position="1"/>
        <end position="11"/>
    </location>
</feature>
<evidence type="ECO:0000313" key="3">
    <source>
        <dbReference type="Proteomes" id="UP000566819"/>
    </source>
</evidence>
<proteinExistence type="predicted"/>
<dbReference type="EMBL" id="JAAMPI010001889">
    <property type="protein sequence ID" value="KAF4621948.1"/>
    <property type="molecule type" value="Genomic_DNA"/>
</dbReference>
<reference evidence="2 3" key="1">
    <citation type="submission" date="2020-03" db="EMBL/GenBank/DDBJ databases">
        <title>Draft Genome Sequence of Cudoniella acicularis.</title>
        <authorList>
            <person name="Buettner E."/>
            <person name="Kellner H."/>
        </authorList>
    </citation>
    <scope>NUCLEOTIDE SEQUENCE [LARGE SCALE GENOMIC DNA]</scope>
    <source>
        <strain evidence="2 3">DSM 108380</strain>
    </source>
</reference>
<dbReference type="AlphaFoldDB" id="A0A8H4R3X3"/>
<dbReference type="Proteomes" id="UP000566819">
    <property type="component" value="Unassembled WGS sequence"/>
</dbReference>
<sequence>MHATAAPTSTPKPKPAMGKNFKDFPSDLQLIIYNLEEVLQSSDGTIPPLLSALHADNALYNEARAVYHELNLMLILGHPNPSMGNISERKLQYFETIKIALNSSLEK</sequence>
<name>A0A8H4R3X3_9HELO</name>
<feature type="region of interest" description="Disordered" evidence="1">
    <location>
        <begin position="1"/>
        <end position="21"/>
    </location>
</feature>
<evidence type="ECO:0000313" key="2">
    <source>
        <dbReference type="EMBL" id="KAF4621948.1"/>
    </source>
</evidence>
<keyword evidence="3" id="KW-1185">Reference proteome</keyword>
<evidence type="ECO:0000256" key="1">
    <source>
        <dbReference type="SAM" id="MobiDB-lite"/>
    </source>
</evidence>
<gene>
    <name evidence="2" type="ORF">G7Y89_g14400</name>
</gene>